<dbReference type="Gramene" id="TraesRN4B0100609000.1">
    <property type="protein sequence ID" value="TraesRN4B0100609000.1"/>
    <property type="gene ID" value="TraesRN4B0100609000"/>
</dbReference>
<organism evidence="1">
    <name type="scientific">Triticum aestivum</name>
    <name type="common">Wheat</name>
    <dbReference type="NCBI Taxonomy" id="4565"/>
    <lineage>
        <taxon>Eukaryota</taxon>
        <taxon>Viridiplantae</taxon>
        <taxon>Streptophyta</taxon>
        <taxon>Embryophyta</taxon>
        <taxon>Tracheophyta</taxon>
        <taxon>Spermatophyta</taxon>
        <taxon>Magnoliopsida</taxon>
        <taxon>Liliopsida</taxon>
        <taxon>Poales</taxon>
        <taxon>Poaceae</taxon>
        <taxon>BOP clade</taxon>
        <taxon>Pooideae</taxon>
        <taxon>Triticodae</taxon>
        <taxon>Triticeae</taxon>
        <taxon>Triticinae</taxon>
        <taxon>Triticum</taxon>
    </lineage>
</organism>
<reference evidence="1" key="2">
    <citation type="submission" date="2018-10" db="UniProtKB">
        <authorList>
            <consortium name="EnsemblPlants"/>
        </authorList>
    </citation>
    <scope>IDENTIFICATION</scope>
</reference>
<dbReference type="PaxDb" id="4565-Traes_4BL_F15E58CB7.1"/>
<dbReference type="Gramene" id="TraesROB_scaffold_079912_01G000100.1">
    <property type="protein sequence ID" value="TraesROB_scaffold_079912_01G000100.1"/>
    <property type="gene ID" value="TraesROB_scaffold_079912_01G000100"/>
</dbReference>
<dbReference type="Gramene" id="TraesSYM4B03G02366210.1">
    <property type="protein sequence ID" value="TraesSYM4B03G02366210.1"/>
    <property type="gene ID" value="TraesSYM4B03G02366210"/>
</dbReference>
<dbReference type="Gramene" id="TraesPARA_EIv1.0_1365370.1">
    <property type="protein sequence ID" value="TraesPARA_EIv1.0_1365370.1.CDS"/>
    <property type="gene ID" value="TraesPARA_EIv1.0_1365370"/>
</dbReference>
<dbReference type="Proteomes" id="UP000019116">
    <property type="component" value="Chromosome 4B"/>
</dbReference>
<dbReference type="EnsemblPlants" id="TraesCS4B02G212400.1">
    <property type="protein sequence ID" value="TraesCS4B02G212400.1"/>
    <property type="gene ID" value="TraesCS4B02G212400"/>
</dbReference>
<dbReference type="OMA" id="HDIICGV"/>
<accession>A0A3B6IU92</accession>
<dbReference type="Gramene" id="TraesCS4B03G0585500.1">
    <property type="protein sequence ID" value="TraesCS4B03G0585500.1.CDS"/>
    <property type="gene ID" value="TraesCS4B03G0585500"/>
</dbReference>
<reference evidence="1" key="1">
    <citation type="submission" date="2018-08" db="EMBL/GenBank/DDBJ databases">
        <authorList>
            <person name="Rossello M."/>
        </authorList>
    </citation>
    <scope>NUCLEOTIDE SEQUENCE [LARGE SCALE GENOMIC DNA]</scope>
    <source>
        <strain evidence="1">cv. Chinese Spring</strain>
    </source>
</reference>
<evidence type="ECO:0000313" key="1">
    <source>
        <dbReference type="EnsemblPlants" id="TraesCS4B02G212400.1"/>
    </source>
</evidence>
<dbReference type="Gramene" id="TraesCAD_scaffold_087111_01G000100.1">
    <property type="protein sequence ID" value="TraesCAD_scaffold_087111_01G000100.1"/>
    <property type="gene ID" value="TraesCAD_scaffold_087111_01G000100"/>
</dbReference>
<keyword evidence="2" id="KW-1185">Reference proteome</keyword>
<name>A0A3B6IU92_WHEAT</name>
<evidence type="ECO:0000313" key="2">
    <source>
        <dbReference type="Proteomes" id="UP000019116"/>
    </source>
</evidence>
<proteinExistence type="predicted"/>
<dbReference type="PANTHER" id="PTHR31439:SF3">
    <property type="entry name" value="OS07G0231800 PROTEIN"/>
    <property type="match status" value="1"/>
</dbReference>
<dbReference type="Gramene" id="TraesMAC4B03G02339210.1">
    <property type="protein sequence ID" value="TraesMAC4B03G02339210.1"/>
    <property type="gene ID" value="TraesMAC4B03G02339210"/>
</dbReference>
<dbReference type="Gramene" id="TraesCLE_scaffold_082355_01G000100.1">
    <property type="protein sequence ID" value="TraesCLE_scaffold_082355_01G000100.1"/>
    <property type="gene ID" value="TraesCLE_scaffold_082355_01G000100"/>
</dbReference>
<dbReference type="PANTHER" id="PTHR31439">
    <property type="entry name" value="EXPRESSED PROTEIN"/>
    <property type="match status" value="1"/>
</dbReference>
<sequence>MESIDIEPALPPLPSMASGFAPDIWLWIRSLPGHWRADESHSLQICNSPSTNQSLNLVVTRQSEETHPFSLSFSICDKSRDHDPVSLWSSHYSKLKPANTTDVAAQFLLEIVCGVLRYGPYSSSRAIFRLPAVHVSEGSGKILSLSVLALAFLVCIYEAPSTPRREFIGAITARLTRDEMRHAARELMLALGSDLEEQWMRSLNLGVTNWAMEALRSGAGASSPLRFAAFSYALSASRLWKVQLYCPVVAMTMEHHPSHHHHHQQQHQLVKDERLLFSLNYQQLESVIQFTYRVAFQENWIDVAVNVDNIRCDVIQLVSETLMARQGHGSDEKHFPSRISLQLTPLAQSDILSLSVSRSTDNPVQEVGTDKGIDTTLAAAPASMGISVSAHETVTRTMKPWKFEHSVHGNTASLSWFLHGSGGGGREVFSSEPPKLELFQPRSWFRNRYTSPTRPFTRSGGVIFAGDEYGEGVCWRMGAAAAGKTMEWEIKGRIWVTYWPNKKRTLHTETRRLEFRELLHLTIGE</sequence>
<dbReference type="Gramene" id="TraesWEE_scaffold_093638_01G000100.1">
    <property type="protein sequence ID" value="TraesWEE_scaffold_093638_01G000100.1"/>
    <property type="gene ID" value="TraesWEE_scaffold_093638_01G000100"/>
</dbReference>
<protein>
    <submittedName>
        <fullName evidence="1">Uncharacterized protein</fullName>
    </submittedName>
</protein>
<dbReference type="OrthoDB" id="724026at2759"/>
<dbReference type="Gramene" id="TraesCS4B02G212400.1">
    <property type="protein sequence ID" value="TraesCS4B02G212400.1"/>
    <property type="gene ID" value="TraesCS4B02G212400"/>
</dbReference>
<dbReference type="AlphaFoldDB" id="A0A3B6IU92"/>